<evidence type="ECO:0000256" key="3">
    <source>
        <dbReference type="ARBA" id="ARBA00022362"/>
    </source>
</evidence>
<organism evidence="13 14">
    <name type="scientific">Microbulbifer harenosus</name>
    <dbReference type="NCBI Taxonomy" id="2576840"/>
    <lineage>
        <taxon>Bacteria</taxon>
        <taxon>Pseudomonadati</taxon>
        <taxon>Pseudomonadota</taxon>
        <taxon>Gammaproteobacteria</taxon>
        <taxon>Cellvibrionales</taxon>
        <taxon>Microbulbiferaceae</taxon>
        <taxon>Microbulbifer</taxon>
    </lineage>
</organism>
<evidence type="ECO:0000313" key="13">
    <source>
        <dbReference type="EMBL" id="TLM77355.1"/>
    </source>
</evidence>
<name>A0ABY2UHY9_9GAMM</name>
<dbReference type="PANTHER" id="PTHR33446:SF8">
    <property type="entry name" value="PROTEIN TONB"/>
    <property type="match status" value="1"/>
</dbReference>
<evidence type="ECO:0000256" key="4">
    <source>
        <dbReference type="ARBA" id="ARBA00022448"/>
    </source>
</evidence>
<evidence type="ECO:0000256" key="11">
    <source>
        <dbReference type="ARBA" id="ARBA00023136"/>
    </source>
</evidence>
<evidence type="ECO:0000259" key="12">
    <source>
        <dbReference type="PROSITE" id="PS52015"/>
    </source>
</evidence>
<dbReference type="RefSeq" id="WP_138235695.1">
    <property type="nucleotide sequence ID" value="NZ_CP185860.1"/>
</dbReference>
<dbReference type="PANTHER" id="PTHR33446">
    <property type="entry name" value="PROTEIN TONB-RELATED"/>
    <property type="match status" value="1"/>
</dbReference>
<protein>
    <recommendedName>
        <fullName evidence="3">Protein TonB</fullName>
    </recommendedName>
</protein>
<dbReference type="Proteomes" id="UP000306791">
    <property type="component" value="Unassembled WGS sequence"/>
</dbReference>
<keyword evidence="14" id="KW-1185">Reference proteome</keyword>
<evidence type="ECO:0000313" key="14">
    <source>
        <dbReference type="Proteomes" id="UP000306791"/>
    </source>
</evidence>
<keyword evidence="8" id="KW-0677">Repeat</keyword>
<evidence type="ECO:0000256" key="6">
    <source>
        <dbReference type="ARBA" id="ARBA00022519"/>
    </source>
</evidence>
<dbReference type="EMBL" id="VANI01000010">
    <property type="protein sequence ID" value="TLM77355.1"/>
    <property type="molecule type" value="Genomic_DNA"/>
</dbReference>
<evidence type="ECO:0000256" key="1">
    <source>
        <dbReference type="ARBA" id="ARBA00004383"/>
    </source>
</evidence>
<sequence length="229" mass="24743">MEQAYPPKNLSATLSAIANPQLFNPLSFTMTSAQLLRSGAFALGVTGLLLLGMTQLIATDYRAPPDELPPKVLGIHMPKITPTVQKSDPVLKPQDVPPPLPRVEINHKVEPQDLPTVISPPVVGNERSGPIPITADPLPIYKPAPQYPRRALARGIEGYVVVEFTITSNGSVKNPRVVGGYDSAGAPTDVFNNAALNAVERFKYRPPMSEGQAVEQHGVRNRISFKLAE</sequence>
<evidence type="ECO:0000256" key="9">
    <source>
        <dbReference type="ARBA" id="ARBA00022927"/>
    </source>
</evidence>
<keyword evidence="5" id="KW-1003">Cell membrane</keyword>
<proteinExistence type="inferred from homology"/>
<reference evidence="13 14" key="1">
    <citation type="submission" date="2019-05" db="EMBL/GenBank/DDBJ databases">
        <title>Microbulbifer harenosus sp. nov., an alginate-degrading bacterium isolated from coastal sand.</title>
        <authorList>
            <person name="Huang H."/>
            <person name="Mo K."/>
            <person name="Bao S."/>
        </authorList>
    </citation>
    <scope>NUCLEOTIDE SEQUENCE [LARGE SCALE GENOMIC DNA]</scope>
    <source>
        <strain evidence="13 14">HB161719</strain>
    </source>
</reference>
<keyword evidence="6" id="KW-0997">Cell inner membrane</keyword>
<comment type="caution">
    <text evidence="13">The sequence shown here is derived from an EMBL/GenBank/DDBJ whole genome shotgun (WGS) entry which is preliminary data.</text>
</comment>
<feature type="domain" description="TonB C-terminal" evidence="12">
    <location>
        <begin position="132"/>
        <end position="229"/>
    </location>
</feature>
<keyword evidence="10" id="KW-1133">Transmembrane helix</keyword>
<evidence type="ECO:0000256" key="10">
    <source>
        <dbReference type="ARBA" id="ARBA00022989"/>
    </source>
</evidence>
<accession>A0ABY2UHY9</accession>
<keyword evidence="4" id="KW-0813">Transport</keyword>
<dbReference type="PROSITE" id="PS52015">
    <property type="entry name" value="TONB_CTD"/>
    <property type="match status" value="1"/>
</dbReference>
<dbReference type="InterPro" id="IPR037682">
    <property type="entry name" value="TonB_C"/>
</dbReference>
<evidence type="ECO:0000256" key="7">
    <source>
        <dbReference type="ARBA" id="ARBA00022692"/>
    </source>
</evidence>
<keyword evidence="9" id="KW-0653">Protein transport</keyword>
<evidence type="ECO:0000256" key="8">
    <source>
        <dbReference type="ARBA" id="ARBA00022737"/>
    </source>
</evidence>
<gene>
    <name evidence="13" type="ORF">FDY93_10525</name>
</gene>
<dbReference type="Gene3D" id="3.30.1150.10">
    <property type="match status" value="1"/>
</dbReference>
<dbReference type="NCBIfam" id="TIGR01352">
    <property type="entry name" value="tonB_Cterm"/>
    <property type="match status" value="1"/>
</dbReference>
<dbReference type="SUPFAM" id="SSF74653">
    <property type="entry name" value="TolA/TonB C-terminal domain"/>
    <property type="match status" value="1"/>
</dbReference>
<dbReference type="Pfam" id="PF03544">
    <property type="entry name" value="TonB_C"/>
    <property type="match status" value="1"/>
</dbReference>
<keyword evidence="7" id="KW-0812">Transmembrane</keyword>
<evidence type="ECO:0000256" key="5">
    <source>
        <dbReference type="ARBA" id="ARBA00022475"/>
    </source>
</evidence>
<keyword evidence="11" id="KW-0472">Membrane</keyword>
<comment type="similarity">
    <text evidence="2">Belongs to the TonB family.</text>
</comment>
<dbReference type="InterPro" id="IPR006260">
    <property type="entry name" value="TonB/TolA_C"/>
</dbReference>
<dbReference type="InterPro" id="IPR051045">
    <property type="entry name" value="TonB-dependent_transducer"/>
</dbReference>
<evidence type="ECO:0000256" key="2">
    <source>
        <dbReference type="ARBA" id="ARBA00006555"/>
    </source>
</evidence>
<comment type="subcellular location">
    <subcellularLocation>
        <location evidence="1">Cell inner membrane</location>
        <topology evidence="1">Single-pass membrane protein</topology>
        <orientation evidence="1">Periplasmic side</orientation>
    </subcellularLocation>
</comment>